<accession>A0ABP0HT22</accession>
<evidence type="ECO:0000313" key="2">
    <source>
        <dbReference type="EMBL" id="CAK9104221.1"/>
    </source>
</evidence>
<organism evidence="1 3">
    <name type="scientific">Durusdinium trenchii</name>
    <dbReference type="NCBI Taxonomy" id="1381693"/>
    <lineage>
        <taxon>Eukaryota</taxon>
        <taxon>Sar</taxon>
        <taxon>Alveolata</taxon>
        <taxon>Dinophyceae</taxon>
        <taxon>Suessiales</taxon>
        <taxon>Symbiodiniaceae</taxon>
        <taxon>Durusdinium</taxon>
    </lineage>
</organism>
<protein>
    <submittedName>
        <fullName evidence="1">Uncharacterized protein</fullName>
    </submittedName>
</protein>
<name>A0ABP0HT22_9DINO</name>
<gene>
    <name evidence="1" type="ORF">SCF082_LOCUS2930</name>
    <name evidence="2" type="ORF">SCF082_LOCUS48646</name>
</gene>
<feature type="non-terminal residue" evidence="1">
    <location>
        <position position="68"/>
    </location>
</feature>
<feature type="non-terminal residue" evidence="1">
    <location>
        <position position="1"/>
    </location>
</feature>
<evidence type="ECO:0000313" key="3">
    <source>
        <dbReference type="Proteomes" id="UP001642464"/>
    </source>
</evidence>
<reference evidence="1 3" key="1">
    <citation type="submission" date="2024-02" db="EMBL/GenBank/DDBJ databases">
        <authorList>
            <person name="Chen Y."/>
            <person name="Shah S."/>
            <person name="Dougan E. K."/>
            <person name="Thang M."/>
            <person name="Chan C."/>
        </authorList>
    </citation>
    <scope>NUCLEOTIDE SEQUENCE [LARGE SCALE GENOMIC DNA]</scope>
</reference>
<comment type="caution">
    <text evidence="1">The sequence shown here is derived from an EMBL/GenBank/DDBJ whole genome shotgun (WGS) entry which is preliminary data.</text>
</comment>
<dbReference type="EMBL" id="CAXAMM010042338">
    <property type="protein sequence ID" value="CAK9104221.1"/>
    <property type="molecule type" value="Genomic_DNA"/>
</dbReference>
<dbReference type="Proteomes" id="UP001642464">
    <property type="component" value="Unassembled WGS sequence"/>
</dbReference>
<evidence type="ECO:0000313" key="1">
    <source>
        <dbReference type="EMBL" id="CAK8992060.1"/>
    </source>
</evidence>
<proteinExistence type="predicted"/>
<sequence>ELLKLRGNVNDRVRRHDAKYHIEKGTSLPLGKEGKSAMELAKEVAAPQAILEGLSGRAEACCHLDCTT</sequence>
<keyword evidence="3" id="KW-1185">Reference proteome</keyword>
<dbReference type="EMBL" id="CAXAMM010001458">
    <property type="protein sequence ID" value="CAK8992060.1"/>
    <property type="molecule type" value="Genomic_DNA"/>
</dbReference>